<evidence type="ECO:0000313" key="3">
    <source>
        <dbReference type="Proteomes" id="UP000541109"/>
    </source>
</evidence>
<dbReference type="EMBL" id="JACFXV010000013">
    <property type="protein sequence ID" value="MBA5775651.1"/>
    <property type="molecule type" value="Genomic_DNA"/>
</dbReference>
<evidence type="ECO:0000313" key="2">
    <source>
        <dbReference type="EMBL" id="MBA5775651.1"/>
    </source>
</evidence>
<feature type="coiled-coil region" evidence="1">
    <location>
        <begin position="30"/>
        <end position="57"/>
    </location>
</feature>
<reference evidence="2 3" key="1">
    <citation type="submission" date="2020-07" db="EMBL/GenBank/DDBJ databases">
        <title>Stappia sp., F7233, whole genome shotgun sequencing project.</title>
        <authorList>
            <person name="Jiang S."/>
            <person name="Liu Z.W."/>
            <person name="Du Z.J."/>
        </authorList>
    </citation>
    <scope>NUCLEOTIDE SEQUENCE [LARGE SCALE GENOMIC DNA]</scope>
    <source>
        <strain evidence="2 3">F7233</strain>
    </source>
</reference>
<comment type="caution">
    <text evidence="2">The sequence shown here is derived from an EMBL/GenBank/DDBJ whole genome shotgun (WGS) entry which is preliminary data.</text>
</comment>
<sequence>MVQILKKILIINITFWVFAPSDLYAQGINAQATAAAFNALTNRMKSLEDRMESLEDGWNKLLNVAVVGFRGQQCPAGWNPISNGEALLMTDARGGGAAVRLTGAKYEALTAQSVADGLAVKKILFCVRSTTR</sequence>
<keyword evidence="1" id="KW-0175">Coiled coil</keyword>
<accession>A0A839A8J8</accession>
<gene>
    <name evidence="2" type="ORF">H2509_00770</name>
</gene>
<dbReference type="RefSeq" id="WP_182161313.1">
    <property type="nucleotide sequence ID" value="NZ_JACFXV010000013.1"/>
</dbReference>
<proteinExistence type="predicted"/>
<keyword evidence="3" id="KW-1185">Reference proteome</keyword>
<evidence type="ECO:0000256" key="1">
    <source>
        <dbReference type="SAM" id="Coils"/>
    </source>
</evidence>
<name>A0A839A8J8_9HYPH</name>
<dbReference type="AlphaFoldDB" id="A0A839A8J8"/>
<dbReference type="Proteomes" id="UP000541109">
    <property type="component" value="Unassembled WGS sequence"/>
</dbReference>
<organism evidence="2 3">
    <name type="scientific">Stappia albiluteola</name>
    <dbReference type="NCBI Taxonomy" id="2758565"/>
    <lineage>
        <taxon>Bacteria</taxon>
        <taxon>Pseudomonadati</taxon>
        <taxon>Pseudomonadota</taxon>
        <taxon>Alphaproteobacteria</taxon>
        <taxon>Hyphomicrobiales</taxon>
        <taxon>Stappiaceae</taxon>
        <taxon>Stappia</taxon>
    </lineage>
</organism>
<protein>
    <submittedName>
        <fullName evidence="2">Uncharacterized protein</fullName>
    </submittedName>
</protein>